<dbReference type="Gene3D" id="3.10.100.10">
    <property type="entry name" value="Mannose-Binding Protein A, subunit A"/>
    <property type="match status" value="1"/>
</dbReference>
<organism evidence="3 4">
    <name type="scientific">Magallana gigas</name>
    <name type="common">Pacific oyster</name>
    <name type="synonym">Crassostrea gigas</name>
    <dbReference type="NCBI Taxonomy" id="29159"/>
    <lineage>
        <taxon>Eukaryota</taxon>
        <taxon>Metazoa</taxon>
        <taxon>Spiralia</taxon>
        <taxon>Lophotrochozoa</taxon>
        <taxon>Mollusca</taxon>
        <taxon>Bivalvia</taxon>
        <taxon>Autobranchia</taxon>
        <taxon>Pteriomorphia</taxon>
        <taxon>Ostreida</taxon>
        <taxon>Ostreoidea</taxon>
        <taxon>Ostreidae</taxon>
        <taxon>Magallana</taxon>
    </lineage>
</organism>
<sequence>MTNSKAFAFMWISIRTLEYINIVHGINPCAESLGPSKLHVFQDETTACFWLSFTAKNFTEHQASCRALNGYLAYIPDVDIFSTVQFLLDIYGGAYEEYYLGMTETSGNLLTLEGLPVNFQNFASTQPSSASETCITIYGSSGIYYDTACNSNHFGVCSTIPNSAGVQGTHMQENPPRTTTESPPGNSCPCHCSKIYHPNLNINLTAEEKEEINEMKKNLTVEKSTLSSTVRKLICAEDDRSSSQTIGVLGACFLAVTFGLVIIADFTRVINNCLSCTRK</sequence>
<dbReference type="InterPro" id="IPR016187">
    <property type="entry name" value="CTDL_fold"/>
</dbReference>
<accession>A0A8W8NJE3</accession>
<protein>
    <recommendedName>
        <fullName evidence="2">C-type lectin domain-containing protein</fullName>
    </recommendedName>
</protein>
<evidence type="ECO:0000259" key="2">
    <source>
        <dbReference type="PROSITE" id="PS50041"/>
    </source>
</evidence>
<dbReference type="Proteomes" id="UP000005408">
    <property type="component" value="Unassembled WGS sequence"/>
</dbReference>
<proteinExistence type="predicted"/>
<keyword evidence="1" id="KW-0812">Transmembrane</keyword>
<dbReference type="AlphaFoldDB" id="A0A8W8NJE3"/>
<keyword evidence="1" id="KW-0472">Membrane</keyword>
<reference evidence="3" key="1">
    <citation type="submission" date="2022-08" db="UniProtKB">
        <authorList>
            <consortium name="EnsemblMetazoa"/>
        </authorList>
    </citation>
    <scope>IDENTIFICATION</scope>
    <source>
        <strain evidence="3">05x7-T-G4-1.051#20</strain>
    </source>
</reference>
<keyword evidence="4" id="KW-1185">Reference proteome</keyword>
<keyword evidence="1" id="KW-1133">Transmembrane helix</keyword>
<dbReference type="EnsemblMetazoa" id="G6048.1">
    <property type="protein sequence ID" value="G6048.1:cds"/>
    <property type="gene ID" value="G6048"/>
</dbReference>
<dbReference type="InterPro" id="IPR016186">
    <property type="entry name" value="C-type_lectin-like/link_sf"/>
</dbReference>
<dbReference type="CDD" id="cd00037">
    <property type="entry name" value="CLECT"/>
    <property type="match status" value="1"/>
</dbReference>
<evidence type="ECO:0000313" key="4">
    <source>
        <dbReference type="Proteomes" id="UP000005408"/>
    </source>
</evidence>
<evidence type="ECO:0000256" key="1">
    <source>
        <dbReference type="SAM" id="Phobius"/>
    </source>
</evidence>
<feature type="transmembrane region" description="Helical" evidence="1">
    <location>
        <begin position="246"/>
        <end position="270"/>
    </location>
</feature>
<feature type="domain" description="C-type lectin" evidence="2">
    <location>
        <begin position="44"/>
        <end position="158"/>
    </location>
</feature>
<dbReference type="InterPro" id="IPR001304">
    <property type="entry name" value="C-type_lectin-like"/>
</dbReference>
<name>A0A8W8NJE3_MAGGI</name>
<dbReference type="SMART" id="SM00034">
    <property type="entry name" value="CLECT"/>
    <property type="match status" value="1"/>
</dbReference>
<dbReference type="SUPFAM" id="SSF56436">
    <property type="entry name" value="C-type lectin-like"/>
    <property type="match status" value="1"/>
</dbReference>
<evidence type="ECO:0000313" key="3">
    <source>
        <dbReference type="EnsemblMetazoa" id="G6048.1:cds"/>
    </source>
</evidence>
<dbReference type="Pfam" id="PF00059">
    <property type="entry name" value="Lectin_C"/>
    <property type="match status" value="1"/>
</dbReference>
<dbReference type="PROSITE" id="PS50041">
    <property type="entry name" value="C_TYPE_LECTIN_2"/>
    <property type="match status" value="1"/>
</dbReference>